<keyword evidence="1" id="KW-0472">Membrane</keyword>
<comment type="caution">
    <text evidence="2">The sequence shown here is derived from an EMBL/GenBank/DDBJ whole genome shotgun (WGS) entry which is preliminary data.</text>
</comment>
<reference evidence="2" key="1">
    <citation type="journal article" date="2014" name="Int. J. Syst. Evol. Microbiol.">
        <title>Complete genome sequence of Corynebacterium casei LMG S-19264T (=DSM 44701T), isolated from a smear-ripened cheese.</title>
        <authorList>
            <consortium name="US DOE Joint Genome Institute (JGI-PGF)"/>
            <person name="Walter F."/>
            <person name="Albersmeier A."/>
            <person name="Kalinowski J."/>
            <person name="Ruckert C."/>
        </authorList>
    </citation>
    <scope>NUCLEOTIDE SEQUENCE</scope>
    <source>
        <strain evidence="2">CGMCC 1.12506</strain>
    </source>
</reference>
<organism evidence="2 3">
    <name type="scientific">Flavobacterium orientale</name>
    <dbReference type="NCBI Taxonomy" id="1756020"/>
    <lineage>
        <taxon>Bacteria</taxon>
        <taxon>Pseudomonadati</taxon>
        <taxon>Bacteroidota</taxon>
        <taxon>Flavobacteriia</taxon>
        <taxon>Flavobacteriales</taxon>
        <taxon>Flavobacteriaceae</taxon>
        <taxon>Flavobacterium</taxon>
    </lineage>
</organism>
<dbReference type="AlphaFoldDB" id="A0A916Y4Q3"/>
<gene>
    <name evidence="2" type="ORF">GCM10011343_21140</name>
</gene>
<keyword evidence="1" id="KW-0812">Transmembrane</keyword>
<evidence type="ECO:0000313" key="2">
    <source>
        <dbReference type="EMBL" id="GGD30756.1"/>
    </source>
</evidence>
<reference evidence="2" key="2">
    <citation type="submission" date="2020-09" db="EMBL/GenBank/DDBJ databases">
        <authorList>
            <person name="Sun Q."/>
            <person name="Zhou Y."/>
        </authorList>
    </citation>
    <scope>NUCLEOTIDE SEQUENCE</scope>
    <source>
        <strain evidence="2">CGMCC 1.12506</strain>
    </source>
</reference>
<evidence type="ECO:0000256" key="1">
    <source>
        <dbReference type="SAM" id="Phobius"/>
    </source>
</evidence>
<dbReference type="Proteomes" id="UP000625735">
    <property type="component" value="Unassembled WGS sequence"/>
</dbReference>
<accession>A0A916Y4Q3</accession>
<name>A0A916Y4Q3_9FLAO</name>
<sequence>MQLFKLIKERKASTKLRFLKILTFAILFYLTLYRWTFDKVIEKIDWHLLYDKRMEIVDQVKNDKLKSNVSWNNWICKLPYEFPIVSHGGNDIGISKDKEKVTITFFVFRNFFSAPSTKFIYTTHEEDIRYFEEQVAKNPTNNWKLQTNWYRILSE</sequence>
<dbReference type="EMBL" id="BMFG01000008">
    <property type="protein sequence ID" value="GGD30756.1"/>
    <property type="molecule type" value="Genomic_DNA"/>
</dbReference>
<keyword evidence="1" id="KW-1133">Transmembrane helix</keyword>
<feature type="transmembrane region" description="Helical" evidence="1">
    <location>
        <begin position="21"/>
        <end position="37"/>
    </location>
</feature>
<protein>
    <submittedName>
        <fullName evidence="2">Uncharacterized protein</fullName>
    </submittedName>
</protein>
<evidence type="ECO:0000313" key="3">
    <source>
        <dbReference type="Proteomes" id="UP000625735"/>
    </source>
</evidence>
<proteinExistence type="predicted"/>
<keyword evidence="3" id="KW-1185">Reference proteome</keyword>